<evidence type="ECO:0000313" key="2">
    <source>
        <dbReference type="EMBL" id="ETO09350.1"/>
    </source>
</evidence>
<reference evidence="2 3" key="1">
    <citation type="journal article" date="2013" name="Curr. Biol.">
        <title>The Genome of the Foraminiferan Reticulomyxa filosa.</title>
        <authorList>
            <person name="Glockner G."/>
            <person name="Hulsmann N."/>
            <person name="Schleicher M."/>
            <person name="Noegel A.A."/>
            <person name="Eichinger L."/>
            <person name="Gallinger C."/>
            <person name="Pawlowski J."/>
            <person name="Sierra R."/>
            <person name="Euteneuer U."/>
            <person name="Pillet L."/>
            <person name="Moustafa A."/>
            <person name="Platzer M."/>
            <person name="Groth M."/>
            <person name="Szafranski K."/>
            <person name="Schliwa M."/>
        </authorList>
    </citation>
    <scope>NUCLEOTIDE SEQUENCE [LARGE SCALE GENOMIC DNA]</scope>
</reference>
<dbReference type="AlphaFoldDB" id="X6M8K6"/>
<organism evidence="2 3">
    <name type="scientific">Reticulomyxa filosa</name>
    <dbReference type="NCBI Taxonomy" id="46433"/>
    <lineage>
        <taxon>Eukaryota</taxon>
        <taxon>Sar</taxon>
        <taxon>Rhizaria</taxon>
        <taxon>Retaria</taxon>
        <taxon>Foraminifera</taxon>
        <taxon>Monothalamids</taxon>
        <taxon>Reticulomyxidae</taxon>
        <taxon>Reticulomyxa</taxon>
    </lineage>
</organism>
<keyword evidence="1" id="KW-0732">Signal</keyword>
<evidence type="ECO:0000313" key="3">
    <source>
        <dbReference type="Proteomes" id="UP000023152"/>
    </source>
</evidence>
<accession>X6M8K6</accession>
<sequence>MMTLLTFVCFLIGQSFLFTGKSCQNSSPVIWYYCLVIIIIIYISLVRFFFQKKNNKTKQIALFTFPFANIMIRQAVPFLIVLGICICLPCVLIVFRYFAEPEGANTEIIDNLPTRVFEPVAEDKTKFLSMP</sequence>
<feature type="signal peptide" evidence="1">
    <location>
        <begin position="1"/>
        <end position="17"/>
    </location>
</feature>
<proteinExistence type="predicted"/>
<dbReference type="Proteomes" id="UP000023152">
    <property type="component" value="Unassembled WGS sequence"/>
</dbReference>
<feature type="chain" id="PRO_5004975436" evidence="1">
    <location>
        <begin position="18"/>
        <end position="131"/>
    </location>
</feature>
<name>X6M8K6_RETFI</name>
<evidence type="ECO:0000256" key="1">
    <source>
        <dbReference type="SAM" id="SignalP"/>
    </source>
</evidence>
<dbReference type="OrthoDB" id="9984778at2759"/>
<gene>
    <name evidence="2" type="ORF">RFI_28029</name>
</gene>
<protein>
    <submittedName>
        <fullName evidence="2">Uncharacterized protein</fullName>
    </submittedName>
</protein>
<dbReference type="EMBL" id="ASPP01024121">
    <property type="protein sequence ID" value="ETO09350.1"/>
    <property type="molecule type" value="Genomic_DNA"/>
</dbReference>
<comment type="caution">
    <text evidence="2">The sequence shown here is derived from an EMBL/GenBank/DDBJ whole genome shotgun (WGS) entry which is preliminary data.</text>
</comment>
<keyword evidence="3" id="KW-1185">Reference proteome</keyword>